<organism evidence="1">
    <name type="scientific">uncultured Lactobacillus sp</name>
    <dbReference type="NCBI Taxonomy" id="153152"/>
    <lineage>
        <taxon>Bacteria</taxon>
        <taxon>Bacillati</taxon>
        <taxon>Bacillota</taxon>
        <taxon>Bacilli</taxon>
        <taxon>Lactobacillales</taxon>
        <taxon>Lactobacillaceae</taxon>
        <taxon>Lactobacillus</taxon>
        <taxon>environmental samples</taxon>
    </lineage>
</organism>
<dbReference type="EMBL" id="KF123370">
    <property type="protein sequence ID" value="AIA90672.1"/>
    <property type="molecule type" value="Genomic_DNA"/>
</dbReference>
<accession>A0A060C6S9</accession>
<dbReference type="Gene3D" id="1.20.1270.90">
    <property type="entry name" value="AF1782-like"/>
    <property type="match status" value="1"/>
</dbReference>
<name>A0A060C6S9_9LACO</name>
<feature type="non-terminal residue" evidence="1">
    <location>
        <position position="102"/>
    </location>
</feature>
<evidence type="ECO:0000313" key="1">
    <source>
        <dbReference type="EMBL" id="AIA90672.1"/>
    </source>
</evidence>
<feature type="non-terminal residue" evidence="1">
    <location>
        <position position="1"/>
    </location>
</feature>
<reference evidence="1" key="1">
    <citation type="journal article" date="2013" name="Environ. Microbiol.">
        <title>Seasonally variable intestinal metagenomes of the red palm weevil (Rhynchophorus ferrugineus).</title>
        <authorList>
            <person name="Jia S."/>
            <person name="Zhang X."/>
            <person name="Zhang G."/>
            <person name="Yin A."/>
            <person name="Zhang S."/>
            <person name="Li F."/>
            <person name="Wang L."/>
            <person name="Zhao D."/>
            <person name="Yun Q."/>
            <person name="Tala"/>
            <person name="Wang J."/>
            <person name="Sun G."/>
            <person name="Baabdullah M."/>
            <person name="Yu X."/>
            <person name="Hu S."/>
            <person name="Al-Mssallem I.S."/>
            <person name="Yu J."/>
        </authorList>
    </citation>
    <scope>NUCLEOTIDE SEQUENCE</scope>
</reference>
<dbReference type="AlphaFoldDB" id="A0A060C6S9"/>
<protein>
    <submittedName>
        <fullName evidence="1">CAZy families GH59 protein</fullName>
    </submittedName>
</protein>
<proteinExistence type="predicted"/>
<sequence length="102" mass="10665">LQALLAAAEGLSGQLDGFTAESADALRSAVVAAKAVNEARADKTQTQLDQAAGELQTALSGLRLKPAGVEKQVLQDVYDQAKLLTNTDGSFTAASWQALQHR</sequence>